<dbReference type="EMBL" id="JAOANI010000022">
    <property type="protein sequence ID" value="MCT7360087.1"/>
    <property type="molecule type" value="Genomic_DNA"/>
</dbReference>
<sequence>MRIIQPTITNGSRPGRYLMTLQTDNTHNHRITAYFDLLAGINQQFGAAMALNRSIKKVMSMPLNTVVSETAVSESVLAEKVASETVVRETSAVSLQPGSYKQKAA</sequence>
<dbReference type="Proteomes" id="UP001147830">
    <property type="component" value="Unassembled WGS sequence"/>
</dbReference>
<keyword evidence="2" id="KW-1185">Reference proteome</keyword>
<evidence type="ECO:0000313" key="2">
    <source>
        <dbReference type="Proteomes" id="UP001147830"/>
    </source>
</evidence>
<gene>
    <name evidence="1" type="ORF">NYR02_13785</name>
</gene>
<reference evidence="1" key="2">
    <citation type="submission" date="2022-08" db="EMBL/GenBank/DDBJ databases">
        <authorList>
            <person name="Dong C."/>
        </authorList>
    </citation>
    <scope>NUCLEOTIDE SEQUENCE</scope>
    <source>
        <strain evidence="1">59MF3M-4</strain>
    </source>
</reference>
<dbReference type="RefSeq" id="WP_260976931.1">
    <property type="nucleotide sequence ID" value="NZ_JAOANI010000022.1"/>
</dbReference>
<organism evidence="1 2">
    <name type="scientific">Thalassolituus pacificus</name>
    <dbReference type="NCBI Taxonomy" id="2975440"/>
    <lineage>
        <taxon>Bacteria</taxon>
        <taxon>Pseudomonadati</taxon>
        <taxon>Pseudomonadota</taxon>
        <taxon>Gammaproteobacteria</taxon>
        <taxon>Oceanospirillales</taxon>
        <taxon>Oceanospirillaceae</taxon>
        <taxon>Thalassolituus</taxon>
    </lineage>
</organism>
<comment type="caution">
    <text evidence="1">The sequence shown here is derived from an EMBL/GenBank/DDBJ whole genome shotgun (WGS) entry which is preliminary data.</text>
</comment>
<reference evidence="1" key="1">
    <citation type="journal article" date="2022" name="Front. Microbiol.">
        <title>Genome-based taxonomic rearrangement of Oceanobacter-related bacteria including the description of Thalassolituus hydrocarbonoclasticus sp. nov. and Thalassolituus pacificus sp. nov. and emended description of the genus Thalassolituus.</title>
        <authorList>
            <person name="Dong C."/>
            <person name="Wei L."/>
            <person name="Wang J."/>
            <person name="Lai Q."/>
            <person name="Huang Z."/>
            <person name="Shao Z."/>
        </authorList>
    </citation>
    <scope>NUCLEOTIDE SEQUENCE</scope>
    <source>
        <strain evidence="1">59MF3M-4</strain>
    </source>
</reference>
<evidence type="ECO:0000313" key="1">
    <source>
        <dbReference type="EMBL" id="MCT7360087.1"/>
    </source>
</evidence>
<name>A0A9X2WHX2_9GAMM</name>
<protein>
    <submittedName>
        <fullName evidence="1">Uncharacterized protein</fullName>
    </submittedName>
</protein>
<proteinExistence type="predicted"/>
<dbReference type="AlphaFoldDB" id="A0A9X2WHX2"/>
<accession>A0A9X2WHX2</accession>